<feature type="compositionally biased region" description="Polar residues" evidence="1">
    <location>
        <begin position="64"/>
        <end position="76"/>
    </location>
</feature>
<proteinExistence type="predicted"/>
<dbReference type="EMBL" id="LN732512">
    <property type="protein sequence ID" value="CEP15554.1"/>
    <property type="molecule type" value="Genomic_DNA"/>
</dbReference>
<keyword evidence="3" id="KW-1185">Reference proteome</keyword>
<dbReference type="Proteomes" id="UP000054107">
    <property type="component" value="Unassembled WGS sequence"/>
</dbReference>
<evidence type="ECO:0000313" key="2">
    <source>
        <dbReference type="EMBL" id="CEP15554.1"/>
    </source>
</evidence>
<feature type="region of interest" description="Disordered" evidence="1">
    <location>
        <begin position="1"/>
        <end position="76"/>
    </location>
</feature>
<dbReference type="AlphaFoldDB" id="A0A0B7NJ64"/>
<protein>
    <submittedName>
        <fullName evidence="2">Uncharacterized protein</fullName>
    </submittedName>
</protein>
<feature type="non-terminal residue" evidence="2">
    <location>
        <position position="1"/>
    </location>
</feature>
<evidence type="ECO:0000313" key="3">
    <source>
        <dbReference type="Proteomes" id="UP000054107"/>
    </source>
</evidence>
<organism evidence="2 3">
    <name type="scientific">Parasitella parasitica</name>
    <dbReference type="NCBI Taxonomy" id="35722"/>
    <lineage>
        <taxon>Eukaryota</taxon>
        <taxon>Fungi</taxon>
        <taxon>Fungi incertae sedis</taxon>
        <taxon>Mucoromycota</taxon>
        <taxon>Mucoromycotina</taxon>
        <taxon>Mucoromycetes</taxon>
        <taxon>Mucorales</taxon>
        <taxon>Mucorineae</taxon>
        <taxon>Mucoraceae</taxon>
        <taxon>Parasitella</taxon>
    </lineage>
</organism>
<name>A0A0B7NJ64_9FUNG</name>
<accession>A0A0B7NJ64</accession>
<sequence length="76" mass="8863">QYWKKHVQLQKQEEKRIQKRVSTMEKPLCSSDTPQPSSVKRRTQQISSPRSSVPPISKKRRINRSLSKATSFQPSL</sequence>
<evidence type="ECO:0000256" key="1">
    <source>
        <dbReference type="SAM" id="MobiDB-lite"/>
    </source>
</evidence>
<gene>
    <name evidence="2" type="primary">PARPA_09785.1 scaffold 38742</name>
</gene>
<feature type="compositionally biased region" description="Low complexity" evidence="1">
    <location>
        <begin position="46"/>
        <end position="56"/>
    </location>
</feature>
<reference evidence="2 3" key="1">
    <citation type="submission" date="2014-09" db="EMBL/GenBank/DDBJ databases">
        <authorList>
            <person name="Ellenberger Sabrina"/>
        </authorList>
    </citation>
    <scope>NUCLEOTIDE SEQUENCE [LARGE SCALE GENOMIC DNA]</scope>
    <source>
        <strain evidence="2 3">CBS 412.66</strain>
    </source>
</reference>